<evidence type="ECO:0000256" key="1">
    <source>
        <dbReference type="ARBA" id="ARBA00001968"/>
    </source>
</evidence>
<gene>
    <name evidence="4" type="ORF">ARMGADRAFT_1046786</name>
</gene>
<sequence length="255" mass="28883">MPVGHQLVIALFQFGPYGNAASVESIVQWAGVSAGMPNAKEKEVAKEWVEAASCAVWRNGWILVDRTLVPLAEKPAYHGEAYFDRKFNYLLNLITLPNLQIIDYVIGHCSSAHDSTTFNNSHNLINHQQLLGPGEWICADSAYPIEAWCITPYKKPTGNISDNKTFNFWVCIHLEHAVSHLKGCFQSLKGLQQQIKSRDDHLYAVEWIRACLVIHTIIHEIEEFDFDSEYSSGVCRAKEVTKSKRRSICQWYSGI</sequence>
<feature type="domain" description="DDE Tnp4" evidence="3">
    <location>
        <begin position="64"/>
        <end position="215"/>
    </location>
</feature>
<dbReference type="OMA" id="WICADSA"/>
<dbReference type="Pfam" id="PF13359">
    <property type="entry name" value="DDE_Tnp_4"/>
    <property type="match status" value="1"/>
</dbReference>
<evidence type="ECO:0000313" key="4">
    <source>
        <dbReference type="EMBL" id="PBK91240.1"/>
    </source>
</evidence>
<dbReference type="EMBL" id="KZ293662">
    <property type="protein sequence ID" value="PBK91240.1"/>
    <property type="molecule type" value="Genomic_DNA"/>
</dbReference>
<dbReference type="Proteomes" id="UP000217790">
    <property type="component" value="Unassembled WGS sequence"/>
</dbReference>
<proteinExistence type="predicted"/>
<dbReference type="OrthoDB" id="2641813at2759"/>
<dbReference type="STRING" id="47427.A0A2H3DAV7"/>
<dbReference type="GO" id="GO:0046872">
    <property type="term" value="F:metal ion binding"/>
    <property type="evidence" value="ECO:0007669"/>
    <property type="project" value="UniProtKB-KW"/>
</dbReference>
<evidence type="ECO:0000259" key="3">
    <source>
        <dbReference type="Pfam" id="PF13359"/>
    </source>
</evidence>
<organism evidence="4 5">
    <name type="scientific">Armillaria gallica</name>
    <name type="common">Bulbous honey fungus</name>
    <name type="synonym">Armillaria bulbosa</name>
    <dbReference type="NCBI Taxonomy" id="47427"/>
    <lineage>
        <taxon>Eukaryota</taxon>
        <taxon>Fungi</taxon>
        <taxon>Dikarya</taxon>
        <taxon>Basidiomycota</taxon>
        <taxon>Agaricomycotina</taxon>
        <taxon>Agaricomycetes</taxon>
        <taxon>Agaricomycetidae</taxon>
        <taxon>Agaricales</taxon>
        <taxon>Marasmiineae</taxon>
        <taxon>Physalacriaceae</taxon>
        <taxon>Armillaria</taxon>
    </lineage>
</organism>
<comment type="cofactor">
    <cofactor evidence="1">
        <name>a divalent metal cation</name>
        <dbReference type="ChEBI" id="CHEBI:60240"/>
    </cofactor>
</comment>
<dbReference type="AlphaFoldDB" id="A0A2H3DAV7"/>
<evidence type="ECO:0000313" key="5">
    <source>
        <dbReference type="Proteomes" id="UP000217790"/>
    </source>
</evidence>
<dbReference type="InterPro" id="IPR027806">
    <property type="entry name" value="HARBI1_dom"/>
</dbReference>
<accession>A0A2H3DAV7</accession>
<protein>
    <recommendedName>
        <fullName evidence="3">DDE Tnp4 domain-containing protein</fullName>
    </recommendedName>
</protein>
<keyword evidence="2" id="KW-0479">Metal-binding</keyword>
<dbReference type="InParanoid" id="A0A2H3DAV7"/>
<evidence type="ECO:0000256" key="2">
    <source>
        <dbReference type="ARBA" id="ARBA00022723"/>
    </source>
</evidence>
<reference evidence="5" key="1">
    <citation type="journal article" date="2017" name="Nat. Ecol. Evol.">
        <title>Genome expansion and lineage-specific genetic innovations in the forest pathogenic fungi Armillaria.</title>
        <authorList>
            <person name="Sipos G."/>
            <person name="Prasanna A.N."/>
            <person name="Walter M.C."/>
            <person name="O'Connor E."/>
            <person name="Balint B."/>
            <person name="Krizsan K."/>
            <person name="Kiss B."/>
            <person name="Hess J."/>
            <person name="Varga T."/>
            <person name="Slot J."/>
            <person name="Riley R."/>
            <person name="Boka B."/>
            <person name="Rigling D."/>
            <person name="Barry K."/>
            <person name="Lee J."/>
            <person name="Mihaltcheva S."/>
            <person name="LaButti K."/>
            <person name="Lipzen A."/>
            <person name="Waldron R."/>
            <person name="Moloney N.M."/>
            <person name="Sperisen C."/>
            <person name="Kredics L."/>
            <person name="Vagvoelgyi C."/>
            <person name="Patrignani A."/>
            <person name="Fitzpatrick D."/>
            <person name="Nagy I."/>
            <person name="Doyle S."/>
            <person name="Anderson J.B."/>
            <person name="Grigoriev I.V."/>
            <person name="Gueldener U."/>
            <person name="Muensterkoetter M."/>
            <person name="Nagy L.G."/>
        </authorList>
    </citation>
    <scope>NUCLEOTIDE SEQUENCE [LARGE SCALE GENOMIC DNA]</scope>
    <source>
        <strain evidence="5">Ar21-2</strain>
    </source>
</reference>
<name>A0A2H3DAV7_ARMGA</name>
<keyword evidence="5" id="KW-1185">Reference proteome</keyword>